<organism evidence="3 4">
    <name type="scientific">Etheostoma spectabile</name>
    <name type="common">orangethroat darter</name>
    <dbReference type="NCBI Taxonomy" id="54343"/>
    <lineage>
        <taxon>Eukaryota</taxon>
        <taxon>Metazoa</taxon>
        <taxon>Chordata</taxon>
        <taxon>Craniata</taxon>
        <taxon>Vertebrata</taxon>
        <taxon>Euteleostomi</taxon>
        <taxon>Actinopterygii</taxon>
        <taxon>Neopterygii</taxon>
        <taxon>Teleostei</taxon>
        <taxon>Neoteleostei</taxon>
        <taxon>Acanthomorphata</taxon>
        <taxon>Eupercaria</taxon>
        <taxon>Perciformes</taxon>
        <taxon>Percoidei</taxon>
        <taxon>Percidae</taxon>
        <taxon>Etheostomatinae</taxon>
        <taxon>Etheostoma</taxon>
    </lineage>
</organism>
<keyword evidence="2" id="KW-0732">Signal</keyword>
<feature type="signal peptide" evidence="2">
    <location>
        <begin position="1"/>
        <end position="21"/>
    </location>
</feature>
<dbReference type="EMBL" id="VOFY01000001">
    <property type="protein sequence ID" value="KAA8595638.1"/>
    <property type="molecule type" value="Genomic_DNA"/>
</dbReference>
<evidence type="ECO:0000256" key="1">
    <source>
        <dbReference type="SAM" id="MobiDB-lite"/>
    </source>
</evidence>
<evidence type="ECO:0000256" key="2">
    <source>
        <dbReference type="SAM" id="SignalP"/>
    </source>
</evidence>
<accession>A0A5J5DR62</accession>
<protein>
    <submittedName>
        <fullName evidence="3">Uncharacterized protein</fullName>
    </submittedName>
</protein>
<keyword evidence="4" id="KW-1185">Reference proteome</keyword>
<sequence length="254" mass="28104">MWHSTLVGVVVTGLAGLGSNPKPCYNKARGKEKRELAEVEEARFSRVVGMSKQGAWTRQEASAPQKDSPPVGRRGTIEIPGHHCSYISPTEHGLDVCCKQAGGAELTVPCEDQMEEAQEKKRAKYADLIAECWWNGWKARCEPVEVGCRGFAGHTLSALPQIFKEGKERTGRNKRNDDAKVLNPGLMALSTLPSLLLLTLNTSLAPLPRLTSGLMVVVKLLQCLREEEYEACETPLFLTATWEQREMEEEVKGQ</sequence>
<feature type="region of interest" description="Disordered" evidence="1">
    <location>
        <begin position="51"/>
        <end position="72"/>
    </location>
</feature>
<evidence type="ECO:0000313" key="3">
    <source>
        <dbReference type="EMBL" id="KAA8595638.1"/>
    </source>
</evidence>
<dbReference type="Proteomes" id="UP000327493">
    <property type="component" value="Chromosome 1"/>
</dbReference>
<name>A0A5J5DR62_9PERO</name>
<gene>
    <name evidence="3" type="ORF">FQN60_010929</name>
</gene>
<comment type="caution">
    <text evidence="3">The sequence shown here is derived from an EMBL/GenBank/DDBJ whole genome shotgun (WGS) entry which is preliminary data.</text>
</comment>
<reference evidence="3 4" key="1">
    <citation type="submission" date="2019-08" db="EMBL/GenBank/DDBJ databases">
        <title>A chromosome-level genome assembly, high-density linkage maps, and genome scans reveal the genomic architecture of hybrid incompatibilities underlying speciation via character displacement in darters (Percidae: Etheostominae).</title>
        <authorList>
            <person name="Moran R.L."/>
            <person name="Catchen J.M."/>
            <person name="Fuller R.C."/>
        </authorList>
    </citation>
    <scope>NUCLEOTIDE SEQUENCE [LARGE SCALE GENOMIC DNA]</scope>
    <source>
        <strain evidence="3">EspeVRDwgs_2016</strain>
        <tissue evidence="3">Muscle</tissue>
    </source>
</reference>
<proteinExistence type="predicted"/>
<evidence type="ECO:0000313" key="4">
    <source>
        <dbReference type="Proteomes" id="UP000327493"/>
    </source>
</evidence>
<feature type="non-terminal residue" evidence="3">
    <location>
        <position position="254"/>
    </location>
</feature>
<feature type="chain" id="PRO_5023913974" evidence="2">
    <location>
        <begin position="22"/>
        <end position="254"/>
    </location>
</feature>
<dbReference type="AlphaFoldDB" id="A0A5J5DR62"/>